<name>A0AAU1LSL5_9ACTN</name>
<feature type="region of interest" description="Disordered" evidence="1">
    <location>
        <begin position="1"/>
        <end position="69"/>
    </location>
</feature>
<feature type="compositionally biased region" description="Pro residues" evidence="1">
    <location>
        <begin position="17"/>
        <end position="34"/>
    </location>
</feature>
<evidence type="ECO:0000313" key="4">
    <source>
        <dbReference type="EMBL" id="WTQ74167.1"/>
    </source>
</evidence>
<proteinExistence type="predicted"/>
<feature type="compositionally biased region" description="Low complexity" evidence="1">
    <location>
        <begin position="37"/>
        <end position="50"/>
    </location>
</feature>
<reference evidence="4" key="1">
    <citation type="submission" date="2022-10" db="EMBL/GenBank/DDBJ databases">
        <title>The complete genomes of actinobacterial strains from the NBC collection.</title>
        <authorList>
            <person name="Joergensen T.S."/>
            <person name="Alvarez Arevalo M."/>
            <person name="Sterndorff E.B."/>
            <person name="Faurdal D."/>
            <person name="Vuksanovic O."/>
            <person name="Mourched A.-S."/>
            <person name="Charusanti P."/>
            <person name="Shaw S."/>
            <person name="Blin K."/>
            <person name="Weber T."/>
        </authorList>
    </citation>
    <scope>NUCLEOTIDE SEQUENCE</scope>
    <source>
        <strain evidence="4">NBC_00148</strain>
    </source>
</reference>
<dbReference type="InterPro" id="IPR015943">
    <property type="entry name" value="WD40/YVTN_repeat-like_dom_sf"/>
</dbReference>
<dbReference type="PANTHER" id="PTHR34512:SF30">
    <property type="entry name" value="OUTER MEMBRANE PROTEIN ASSEMBLY FACTOR BAMB"/>
    <property type="match status" value="1"/>
</dbReference>
<dbReference type="InterPro" id="IPR011047">
    <property type="entry name" value="Quinoprotein_ADH-like_sf"/>
</dbReference>
<feature type="compositionally biased region" description="Low complexity" evidence="1">
    <location>
        <begin position="103"/>
        <end position="113"/>
    </location>
</feature>
<dbReference type="Gene3D" id="2.130.10.10">
    <property type="entry name" value="YVTN repeat-like/Quinoprotein amine dehydrogenase"/>
    <property type="match status" value="1"/>
</dbReference>
<keyword evidence="2" id="KW-0812">Transmembrane</keyword>
<gene>
    <name evidence="4" type="ORF">OG222_14130</name>
</gene>
<dbReference type="EMBL" id="CP108169">
    <property type="protein sequence ID" value="WTQ74167.1"/>
    <property type="molecule type" value="Genomic_DNA"/>
</dbReference>
<dbReference type="Pfam" id="PF13360">
    <property type="entry name" value="PQQ_2"/>
    <property type="match status" value="1"/>
</dbReference>
<feature type="transmembrane region" description="Helical" evidence="2">
    <location>
        <begin position="75"/>
        <end position="95"/>
    </location>
</feature>
<sequence length="541" mass="56816">MTQPAGQQPQGSFGAPYDPPPGAPGHGYRPPPYASHPGPYGPSAQGSYGPPSQPPGGTGPAGPGGGGRFRGRTGAIVGAVLALVLVAGGGVWFALSGDDDGGKPAAGPAPTAGQGDGKSDGEGESDAELAARLDGLREPGEAKVRWVQSLGVDLPARAMGVYGPWRAGDIVAKAFYRTVSGYSMADGAVRWSLRLPQDICGAPTQPTTDGRIVVVTEGEETDTGADCSVMQMIDLRTGKTGWTKSLPNNPDTQRRPAMAANGATVTFARPGQVHTYRAEDGQELFAAQPRDCQSYSFVSGPRMVALANCAEGHEVQEFDPASGKLKWRYAVEQGWSVEQVYSVSPLVVAMGKGDAWRLIALRDDGTYRSAIDLGTRDVDLGFAGYEVRCGGYLVVSRNRDDCEGVAADDDTFYISTKRKHVEFDVDNRIVAFDLDTGRQKWAADAPLGRRMEPMRLDGGKLLVHVAATTSRGGEIATLAPTGGEPRTLLTHPAATAAVEAGMTAAEVDYEDGRSLLTLPLVGTAEDDEAEMSTKTMLAFGE</sequence>
<organism evidence="4">
    <name type="scientific">Streptomyces sp. NBC_00148</name>
    <dbReference type="NCBI Taxonomy" id="2903626"/>
    <lineage>
        <taxon>Bacteria</taxon>
        <taxon>Bacillati</taxon>
        <taxon>Actinomycetota</taxon>
        <taxon>Actinomycetes</taxon>
        <taxon>Kitasatosporales</taxon>
        <taxon>Streptomycetaceae</taxon>
        <taxon>Streptomyces</taxon>
    </lineage>
</organism>
<feature type="region of interest" description="Disordered" evidence="1">
    <location>
        <begin position="102"/>
        <end position="126"/>
    </location>
</feature>
<protein>
    <submittedName>
        <fullName evidence="4">PQQ-binding-like beta-propeller repeat protein</fullName>
    </submittedName>
</protein>
<keyword evidence="2" id="KW-0472">Membrane</keyword>
<dbReference type="AlphaFoldDB" id="A0AAU1LSL5"/>
<feature type="compositionally biased region" description="Polar residues" evidence="1">
    <location>
        <begin position="1"/>
        <end position="11"/>
    </location>
</feature>
<evidence type="ECO:0000256" key="1">
    <source>
        <dbReference type="SAM" id="MobiDB-lite"/>
    </source>
</evidence>
<feature type="compositionally biased region" description="Gly residues" evidence="1">
    <location>
        <begin position="56"/>
        <end position="68"/>
    </location>
</feature>
<evidence type="ECO:0000256" key="2">
    <source>
        <dbReference type="SAM" id="Phobius"/>
    </source>
</evidence>
<keyword evidence="2" id="KW-1133">Transmembrane helix</keyword>
<dbReference type="PANTHER" id="PTHR34512">
    <property type="entry name" value="CELL SURFACE PROTEIN"/>
    <property type="match status" value="1"/>
</dbReference>
<evidence type="ECO:0000259" key="3">
    <source>
        <dbReference type="Pfam" id="PF13360"/>
    </source>
</evidence>
<feature type="domain" description="Pyrrolo-quinoline quinone repeat" evidence="3">
    <location>
        <begin position="231"/>
        <end position="340"/>
    </location>
</feature>
<dbReference type="SUPFAM" id="SSF50998">
    <property type="entry name" value="Quinoprotein alcohol dehydrogenase-like"/>
    <property type="match status" value="1"/>
</dbReference>
<dbReference type="InterPro" id="IPR002372">
    <property type="entry name" value="PQQ_rpt_dom"/>
</dbReference>
<accession>A0AAU1LSL5</accession>